<dbReference type="SUPFAM" id="SSF52172">
    <property type="entry name" value="CheY-like"/>
    <property type="match status" value="1"/>
</dbReference>
<dbReference type="Proteomes" id="UP000269289">
    <property type="component" value="Unassembled WGS sequence"/>
</dbReference>
<dbReference type="CDD" id="cd17620">
    <property type="entry name" value="REC_OmpR_KdpE-like"/>
    <property type="match status" value="1"/>
</dbReference>
<dbReference type="Gene3D" id="3.40.50.2300">
    <property type="match status" value="1"/>
</dbReference>
<protein>
    <submittedName>
        <fullName evidence="12">DNA-binding response regulator</fullName>
    </submittedName>
</protein>
<dbReference type="PROSITE" id="PS50110">
    <property type="entry name" value="RESPONSE_REGULATORY"/>
    <property type="match status" value="1"/>
</dbReference>
<keyword evidence="3 8" id="KW-0597">Phosphoprotein</keyword>
<dbReference type="Gene3D" id="1.10.10.10">
    <property type="entry name" value="Winged helix-like DNA-binding domain superfamily/Winged helix DNA-binding domain"/>
    <property type="match status" value="1"/>
</dbReference>
<evidence type="ECO:0000259" key="11">
    <source>
        <dbReference type="PROSITE" id="PS51755"/>
    </source>
</evidence>
<dbReference type="OrthoDB" id="162434at2"/>
<dbReference type="SMART" id="SM00862">
    <property type="entry name" value="Trans_reg_C"/>
    <property type="match status" value="1"/>
</dbReference>
<dbReference type="InterPro" id="IPR011006">
    <property type="entry name" value="CheY-like_superfamily"/>
</dbReference>
<keyword evidence="2" id="KW-0963">Cytoplasm</keyword>
<dbReference type="PROSITE" id="PS51755">
    <property type="entry name" value="OMPR_PHOB"/>
    <property type="match status" value="1"/>
</dbReference>
<evidence type="ECO:0000256" key="2">
    <source>
        <dbReference type="ARBA" id="ARBA00022490"/>
    </source>
</evidence>
<comment type="caution">
    <text evidence="12">The sequence shown here is derived from an EMBL/GenBank/DDBJ whole genome shotgun (WGS) entry which is preliminary data.</text>
</comment>
<dbReference type="EMBL" id="RFFI01000110">
    <property type="protein sequence ID" value="RMI05127.1"/>
    <property type="molecule type" value="Genomic_DNA"/>
</dbReference>
<evidence type="ECO:0000256" key="9">
    <source>
        <dbReference type="PROSITE-ProRule" id="PRU01091"/>
    </source>
</evidence>
<evidence type="ECO:0000256" key="8">
    <source>
        <dbReference type="PROSITE-ProRule" id="PRU00169"/>
    </source>
</evidence>
<evidence type="ECO:0000256" key="6">
    <source>
        <dbReference type="ARBA" id="ARBA00023125"/>
    </source>
</evidence>
<dbReference type="CDD" id="cd00383">
    <property type="entry name" value="trans_reg_C"/>
    <property type="match status" value="1"/>
</dbReference>
<gene>
    <name evidence="12" type="ORF">EBM89_16390</name>
</gene>
<sequence>MKILVADDDPQILRALRITLRAHGYEVLTATDGTDALRQAVEQRPDLYLLDLGMPRLDGVEVIQGLRGWTSAPVLVLSGRTDSRDKVEALDAGADDYVTKPFEVDELLARIRALTRRVPGQDAEPLVRVGDVVVDLVATTATRDGDPPQPVRLTPTEWRILEVLVRASGRLVTRKSLLLDIWGSEHVTDTGYLRLYLSQLRKKLEPDPAAPRFLLTEPGMGYRFDPSGGTGVAPGADTPDPH</sequence>
<keyword evidence="7" id="KW-0804">Transcription</keyword>
<comment type="subcellular location">
    <subcellularLocation>
        <location evidence="1">Cytoplasm</location>
    </subcellularLocation>
</comment>
<dbReference type="SMART" id="SM00448">
    <property type="entry name" value="REC"/>
    <property type="match status" value="1"/>
</dbReference>
<dbReference type="AlphaFoldDB" id="A0A3M2IT63"/>
<feature type="DNA-binding region" description="OmpR/PhoB-type" evidence="9">
    <location>
        <begin position="124"/>
        <end position="226"/>
    </location>
</feature>
<evidence type="ECO:0000256" key="4">
    <source>
        <dbReference type="ARBA" id="ARBA00023012"/>
    </source>
</evidence>
<keyword evidence="4" id="KW-0902">Two-component regulatory system</keyword>
<feature type="domain" description="Response regulatory" evidence="10">
    <location>
        <begin position="2"/>
        <end position="115"/>
    </location>
</feature>
<dbReference type="GO" id="GO:0000987">
    <property type="term" value="F:cis-regulatory region sequence-specific DNA binding"/>
    <property type="evidence" value="ECO:0007669"/>
    <property type="project" value="UniProtKB-ARBA"/>
</dbReference>
<evidence type="ECO:0000313" key="13">
    <source>
        <dbReference type="Proteomes" id="UP000269289"/>
    </source>
</evidence>
<accession>A0A3M2IT63</accession>
<evidence type="ECO:0000256" key="5">
    <source>
        <dbReference type="ARBA" id="ARBA00023015"/>
    </source>
</evidence>
<evidence type="ECO:0000313" key="12">
    <source>
        <dbReference type="EMBL" id="RMI05127.1"/>
    </source>
</evidence>
<dbReference type="Gene3D" id="6.10.250.690">
    <property type="match status" value="1"/>
</dbReference>
<dbReference type="PANTHER" id="PTHR48111:SF50">
    <property type="entry name" value="KDP OPERON TRANSCRIPTIONAL REGULATORY PROTEIN KDPE"/>
    <property type="match status" value="1"/>
</dbReference>
<dbReference type="PANTHER" id="PTHR48111">
    <property type="entry name" value="REGULATOR OF RPOS"/>
    <property type="match status" value="1"/>
</dbReference>
<dbReference type="GO" id="GO:0005829">
    <property type="term" value="C:cytosol"/>
    <property type="evidence" value="ECO:0007669"/>
    <property type="project" value="TreeGrafter"/>
</dbReference>
<dbReference type="GO" id="GO:0045893">
    <property type="term" value="P:positive regulation of DNA-templated transcription"/>
    <property type="evidence" value="ECO:0007669"/>
    <property type="project" value="UniProtKB-ARBA"/>
</dbReference>
<feature type="modified residue" description="4-aspartylphosphate" evidence="8">
    <location>
        <position position="51"/>
    </location>
</feature>
<dbReference type="Pfam" id="PF00072">
    <property type="entry name" value="Response_reg"/>
    <property type="match status" value="1"/>
</dbReference>
<dbReference type="GO" id="GO:0000156">
    <property type="term" value="F:phosphorelay response regulator activity"/>
    <property type="evidence" value="ECO:0007669"/>
    <property type="project" value="TreeGrafter"/>
</dbReference>
<keyword evidence="6 9" id="KW-0238">DNA-binding</keyword>
<dbReference type="RefSeq" id="WP_122150723.1">
    <property type="nucleotide sequence ID" value="NZ_RFFI01000110.1"/>
</dbReference>
<dbReference type="FunFam" id="3.40.50.2300:FF:000021">
    <property type="entry name" value="Two-component system response regulator KdpE"/>
    <property type="match status" value="1"/>
</dbReference>
<dbReference type="InterPro" id="IPR001867">
    <property type="entry name" value="OmpR/PhoB-type_DNA-bd"/>
</dbReference>
<dbReference type="InterPro" id="IPR039420">
    <property type="entry name" value="WalR-like"/>
</dbReference>
<evidence type="ECO:0000259" key="10">
    <source>
        <dbReference type="PROSITE" id="PS50110"/>
    </source>
</evidence>
<dbReference type="InterPro" id="IPR001789">
    <property type="entry name" value="Sig_transdc_resp-reg_receiver"/>
</dbReference>
<keyword evidence="13" id="KW-1185">Reference proteome</keyword>
<dbReference type="InterPro" id="IPR036388">
    <property type="entry name" value="WH-like_DNA-bd_sf"/>
</dbReference>
<dbReference type="GO" id="GO:0032993">
    <property type="term" value="C:protein-DNA complex"/>
    <property type="evidence" value="ECO:0007669"/>
    <property type="project" value="TreeGrafter"/>
</dbReference>
<proteinExistence type="predicted"/>
<reference evidence="12 13" key="1">
    <citation type="submission" date="2018-10" db="EMBL/GenBank/DDBJ databases">
        <title>Isolation, diversity and antifungal activity of actinobacteria from wheat.</title>
        <authorList>
            <person name="Han C."/>
        </authorList>
    </citation>
    <scope>NUCLEOTIDE SEQUENCE [LARGE SCALE GENOMIC DNA]</scope>
    <source>
        <strain evidence="12 13">NEAU-YY56</strain>
    </source>
</reference>
<dbReference type="GO" id="GO:0042802">
    <property type="term" value="F:identical protein binding"/>
    <property type="evidence" value="ECO:0007669"/>
    <property type="project" value="UniProtKB-ARBA"/>
</dbReference>
<evidence type="ECO:0000256" key="7">
    <source>
        <dbReference type="ARBA" id="ARBA00023163"/>
    </source>
</evidence>
<keyword evidence="5" id="KW-0805">Transcription regulation</keyword>
<organism evidence="12 13">
    <name type="scientific">Cellulomonas triticagri</name>
    <dbReference type="NCBI Taxonomy" id="2483352"/>
    <lineage>
        <taxon>Bacteria</taxon>
        <taxon>Bacillati</taxon>
        <taxon>Actinomycetota</taxon>
        <taxon>Actinomycetes</taxon>
        <taxon>Micrococcales</taxon>
        <taxon>Cellulomonadaceae</taxon>
        <taxon>Cellulomonas</taxon>
    </lineage>
</organism>
<name>A0A3M2IT63_9CELL</name>
<evidence type="ECO:0000256" key="1">
    <source>
        <dbReference type="ARBA" id="ARBA00004496"/>
    </source>
</evidence>
<evidence type="ECO:0000256" key="3">
    <source>
        <dbReference type="ARBA" id="ARBA00022553"/>
    </source>
</evidence>
<feature type="domain" description="OmpR/PhoB-type" evidence="11">
    <location>
        <begin position="124"/>
        <end position="226"/>
    </location>
</feature>
<dbReference type="Pfam" id="PF00486">
    <property type="entry name" value="Trans_reg_C"/>
    <property type="match status" value="1"/>
</dbReference>